<evidence type="ECO:0000256" key="1">
    <source>
        <dbReference type="SAM" id="MobiDB-lite"/>
    </source>
</evidence>
<comment type="caution">
    <text evidence="4">The sequence shown here is derived from an EMBL/GenBank/DDBJ whole genome shotgun (WGS) entry which is preliminary data.</text>
</comment>
<gene>
    <name evidence="4" type="ORF">JOC73_002636</name>
</gene>
<dbReference type="PROSITE" id="PS51257">
    <property type="entry name" value="PROKAR_LIPOPROTEIN"/>
    <property type="match status" value="1"/>
</dbReference>
<dbReference type="InterPro" id="IPR007329">
    <property type="entry name" value="FMN-bd"/>
</dbReference>
<feature type="signal peptide" evidence="2">
    <location>
        <begin position="1"/>
        <end position="26"/>
    </location>
</feature>
<feature type="chain" id="PRO_5047052878" evidence="2">
    <location>
        <begin position="27"/>
        <end position="156"/>
    </location>
</feature>
<evidence type="ECO:0000259" key="3">
    <source>
        <dbReference type="SMART" id="SM00900"/>
    </source>
</evidence>
<protein>
    <submittedName>
        <fullName evidence="4">Major membrane immunogen (Membrane-anchored lipoprotein)</fullName>
    </submittedName>
</protein>
<evidence type="ECO:0000313" key="5">
    <source>
        <dbReference type="Proteomes" id="UP001314796"/>
    </source>
</evidence>
<keyword evidence="2" id="KW-0732">Signal</keyword>
<feature type="domain" description="FMN-binding" evidence="3">
    <location>
        <begin position="65"/>
        <end position="156"/>
    </location>
</feature>
<dbReference type="Gene3D" id="3.90.1010.20">
    <property type="match status" value="1"/>
</dbReference>
<feature type="compositionally biased region" description="Basic and acidic residues" evidence="1">
    <location>
        <begin position="91"/>
        <end position="108"/>
    </location>
</feature>
<accession>A0ABS2NSX6</accession>
<evidence type="ECO:0000256" key="2">
    <source>
        <dbReference type="SAM" id="SignalP"/>
    </source>
</evidence>
<dbReference type="Proteomes" id="UP001314796">
    <property type="component" value="Unassembled WGS sequence"/>
</dbReference>
<organism evidence="4 5">
    <name type="scientific">Alkaliphilus hydrothermalis</name>
    <dbReference type="NCBI Taxonomy" id="1482730"/>
    <lineage>
        <taxon>Bacteria</taxon>
        <taxon>Bacillati</taxon>
        <taxon>Bacillota</taxon>
        <taxon>Clostridia</taxon>
        <taxon>Peptostreptococcales</taxon>
        <taxon>Natronincolaceae</taxon>
        <taxon>Alkaliphilus</taxon>
    </lineage>
</organism>
<dbReference type="EMBL" id="JAFBEE010000023">
    <property type="protein sequence ID" value="MBM7616060.1"/>
    <property type="molecule type" value="Genomic_DNA"/>
</dbReference>
<feature type="region of interest" description="Disordered" evidence="1">
    <location>
        <begin position="89"/>
        <end position="113"/>
    </location>
</feature>
<dbReference type="SMART" id="SM00900">
    <property type="entry name" value="FMN_bind"/>
    <property type="match status" value="1"/>
</dbReference>
<feature type="compositionally biased region" description="Basic and acidic residues" evidence="1">
    <location>
        <begin position="51"/>
        <end position="62"/>
    </location>
</feature>
<feature type="region of interest" description="Disordered" evidence="1">
    <location>
        <begin position="135"/>
        <end position="156"/>
    </location>
</feature>
<feature type="compositionally biased region" description="Pro residues" evidence="1">
    <location>
        <begin position="31"/>
        <end position="42"/>
    </location>
</feature>
<proteinExistence type="predicted"/>
<feature type="region of interest" description="Disordered" evidence="1">
    <location>
        <begin position="24"/>
        <end position="62"/>
    </location>
</feature>
<keyword evidence="4" id="KW-0449">Lipoprotein</keyword>
<sequence length="156" mass="17158">MRKSRLLSLILVVAMILMMGVGCQPAEDPTPDPSPAPAPAPDPDPDPVGFEDGKYEAEGEVDERGWKPFIEITVADGKITEVSYDEINEEEQLKTEDEEYNAKWKEKSGVSAPEAYPQLEQDLIEKQNVEKVDAVTGATSSSESFKEMAKKALAKE</sequence>
<feature type="compositionally biased region" description="Basic and acidic residues" evidence="1">
    <location>
        <begin position="144"/>
        <end position="156"/>
    </location>
</feature>
<dbReference type="Pfam" id="PF04205">
    <property type="entry name" value="FMN_bind"/>
    <property type="match status" value="1"/>
</dbReference>
<reference evidence="4 5" key="1">
    <citation type="submission" date="2021-01" db="EMBL/GenBank/DDBJ databases">
        <title>Genomic Encyclopedia of Type Strains, Phase IV (KMG-IV): sequencing the most valuable type-strain genomes for metagenomic binning, comparative biology and taxonomic classification.</title>
        <authorList>
            <person name="Goeker M."/>
        </authorList>
    </citation>
    <scope>NUCLEOTIDE SEQUENCE [LARGE SCALE GENOMIC DNA]</scope>
    <source>
        <strain evidence="4 5">DSM 25890</strain>
    </source>
</reference>
<evidence type="ECO:0000313" key="4">
    <source>
        <dbReference type="EMBL" id="MBM7616060.1"/>
    </source>
</evidence>
<dbReference type="RefSeq" id="WP_204403916.1">
    <property type="nucleotide sequence ID" value="NZ_JAFBEE010000023.1"/>
</dbReference>
<keyword evidence="5" id="KW-1185">Reference proteome</keyword>
<name>A0ABS2NSX6_9FIRM</name>